<comment type="subcellular location">
    <subcellularLocation>
        <location evidence="1">Cell membrane</location>
        <topology evidence="1">Multi-pass membrane protein</topology>
    </subcellularLocation>
</comment>
<feature type="transmembrane region" description="Helical" evidence="6">
    <location>
        <begin position="341"/>
        <end position="360"/>
    </location>
</feature>
<accession>A0ABV9JFL8</accession>
<proteinExistence type="predicted"/>
<evidence type="ECO:0000256" key="6">
    <source>
        <dbReference type="SAM" id="Phobius"/>
    </source>
</evidence>
<dbReference type="PANTHER" id="PTHR30250:SF26">
    <property type="entry name" value="PSMA PROTEIN"/>
    <property type="match status" value="1"/>
</dbReference>
<feature type="transmembrane region" description="Helical" evidence="6">
    <location>
        <begin position="153"/>
        <end position="174"/>
    </location>
</feature>
<evidence type="ECO:0000313" key="8">
    <source>
        <dbReference type="Proteomes" id="UP001595987"/>
    </source>
</evidence>
<keyword evidence="5 6" id="KW-0472">Membrane</keyword>
<feature type="transmembrane region" description="Helical" evidence="6">
    <location>
        <begin position="180"/>
        <end position="198"/>
    </location>
</feature>
<feature type="transmembrane region" description="Helical" evidence="6">
    <location>
        <begin position="43"/>
        <end position="67"/>
    </location>
</feature>
<feature type="transmembrane region" description="Helical" evidence="6">
    <location>
        <begin position="88"/>
        <end position="111"/>
    </location>
</feature>
<evidence type="ECO:0000256" key="4">
    <source>
        <dbReference type="ARBA" id="ARBA00022989"/>
    </source>
</evidence>
<dbReference type="EMBL" id="JBHSGD010000004">
    <property type="protein sequence ID" value="MFC4652180.1"/>
    <property type="molecule type" value="Genomic_DNA"/>
</dbReference>
<feature type="transmembrane region" description="Helical" evidence="6">
    <location>
        <begin position="238"/>
        <end position="260"/>
    </location>
</feature>
<keyword evidence="2" id="KW-1003">Cell membrane</keyword>
<evidence type="ECO:0000313" key="7">
    <source>
        <dbReference type="EMBL" id="MFC4652180.1"/>
    </source>
</evidence>
<feature type="transmembrane region" description="Helical" evidence="6">
    <location>
        <begin position="381"/>
        <end position="398"/>
    </location>
</feature>
<name>A0ABV9JFL8_9LACT</name>
<feature type="transmembrane region" description="Helical" evidence="6">
    <location>
        <begin position="12"/>
        <end position="31"/>
    </location>
</feature>
<sequence length="511" mass="58197">MRNVSKNVGFSIINNVIVLILSFVVRRFFILQLGTDYVGLNSLFSNILGILSFAELGIGVAVTASLYEPLQRGNKKLIRAYLHFYRKFLNAVAIIITLAAATVGFFIPTFIHGGSIFTDFQLWLYFFLYSLSSAVTYLITYKRIILTADQNDYLNQVNNLIFQSIIAILQIVVLVFWQNYLLYLIIQVVFVVLSNFTINHRINKRYPELFKKKLVEKLDKKTHHELRKSITGMISAKVGGIVLTSTDNIVISAFLGLTILGKYSNYVMIVTGLTVVLNQLITALTPSIGNFRFSNKYSSSKQETKLFYQVTGMNYLIVIFACCGFAVFSALFIQVWVGKQFILDFGIVVCLIVSFGVNQFRQAIIAFETAYGLFWQQRYKSILEAALNIVSSILLIKYTNLGVIGVLIGTMFTNLTLNLIWEILILKLNALSRIKLSRYFIQYFITLIFLIWTTILGIFISNILLSNISVLFAFPILIIIFLLLCASNYAVFSIVFPDEYQFVKSRIKRQR</sequence>
<feature type="transmembrane region" description="Helical" evidence="6">
    <location>
        <begin position="440"/>
        <end position="465"/>
    </location>
</feature>
<keyword evidence="3 6" id="KW-0812">Transmembrane</keyword>
<evidence type="ECO:0000256" key="5">
    <source>
        <dbReference type="ARBA" id="ARBA00023136"/>
    </source>
</evidence>
<keyword evidence="4 6" id="KW-1133">Transmembrane helix</keyword>
<feature type="transmembrane region" description="Helical" evidence="6">
    <location>
        <begin position="312"/>
        <end position="335"/>
    </location>
</feature>
<protein>
    <submittedName>
        <fullName evidence="7">Lipopolysaccharide biosynthesis protein</fullName>
    </submittedName>
</protein>
<organism evidence="7 8">
    <name type="scientific">Lactococcus nasutitermitis</name>
    <dbReference type="NCBI Taxonomy" id="1652957"/>
    <lineage>
        <taxon>Bacteria</taxon>
        <taxon>Bacillati</taxon>
        <taxon>Bacillota</taxon>
        <taxon>Bacilli</taxon>
        <taxon>Lactobacillales</taxon>
        <taxon>Streptococcaceae</taxon>
        <taxon>Lactococcus</taxon>
    </lineage>
</organism>
<evidence type="ECO:0000256" key="1">
    <source>
        <dbReference type="ARBA" id="ARBA00004651"/>
    </source>
</evidence>
<feature type="transmembrane region" description="Helical" evidence="6">
    <location>
        <begin position="471"/>
        <end position="496"/>
    </location>
</feature>
<reference evidence="8" key="1">
    <citation type="journal article" date="2019" name="Int. J. Syst. Evol. Microbiol.">
        <title>The Global Catalogue of Microorganisms (GCM) 10K type strain sequencing project: providing services to taxonomists for standard genome sequencing and annotation.</title>
        <authorList>
            <consortium name="The Broad Institute Genomics Platform"/>
            <consortium name="The Broad Institute Genome Sequencing Center for Infectious Disease"/>
            <person name="Wu L."/>
            <person name="Ma J."/>
        </authorList>
    </citation>
    <scope>NUCLEOTIDE SEQUENCE [LARGE SCALE GENOMIC DNA]</scope>
    <source>
        <strain evidence="8">CCUG 63287</strain>
    </source>
</reference>
<dbReference type="PANTHER" id="PTHR30250">
    <property type="entry name" value="PST FAMILY PREDICTED COLANIC ACID TRANSPORTER"/>
    <property type="match status" value="1"/>
</dbReference>
<dbReference type="RefSeq" id="WP_213533234.1">
    <property type="nucleotide sequence ID" value="NZ_BOVQ01000002.1"/>
</dbReference>
<feature type="transmembrane region" description="Helical" evidence="6">
    <location>
        <begin position="266"/>
        <end position="291"/>
    </location>
</feature>
<keyword evidence="8" id="KW-1185">Reference proteome</keyword>
<dbReference type="Proteomes" id="UP001595987">
    <property type="component" value="Unassembled WGS sequence"/>
</dbReference>
<feature type="transmembrane region" description="Helical" evidence="6">
    <location>
        <begin position="404"/>
        <end position="428"/>
    </location>
</feature>
<evidence type="ECO:0000256" key="3">
    <source>
        <dbReference type="ARBA" id="ARBA00022692"/>
    </source>
</evidence>
<comment type="caution">
    <text evidence="7">The sequence shown here is derived from an EMBL/GenBank/DDBJ whole genome shotgun (WGS) entry which is preliminary data.</text>
</comment>
<dbReference type="InterPro" id="IPR050833">
    <property type="entry name" value="Poly_Biosynth_Transport"/>
</dbReference>
<gene>
    <name evidence="7" type="ORF">ACFO26_04600</name>
</gene>
<evidence type="ECO:0000256" key="2">
    <source>
        <dbReference type="ARBA" id="ARBA00022475"/>
    </source>
</evidence>
<feature type="transmembrane region" description="Helical" evidence="6">
    <location>
        <begin position="123"/>
        <end position="141"/>
    </location>
</feature>